<dbReference type="InterPro" id="IPR029044">
    <property type="entry name" value="Nucleotide-diphossugar_trans"/>
</dbReference>
<gene>
    <name evidence="6" type="ORF">SAMN02745194_00372</name>
</gene>
<organism evidence="6 7">
    <name type="scientific">Muricoccus roseus</name>
    <dbReference type="NCBI Taxonomy" id="198092"/>
    <lineage>
        <taxon>Bacteria</taxon>
        <taxon>Pseudomonadati</taxon>
        <taxon>Pseudomonadota</taxon>
        <taxon>Alphaproteobacteria</taxon>
        <taxon>Acetobacterales</taxon>
        <taxon>Roseomonadaceae</taxon>
        <taxon>Muricoccus</taxon>
    </lineage>
</organism>
<evidence type="ECO:0000256" key="3">
    <source>
        <dbReference type="ARBA" id="ARBA00022679"/>
    </source>
</evidence>
<dbReference type="Proteomes" id="UP000184387">
    <property type="component" value="Unassembled WGS sequence"/>
</dbReference>
<dbReference type="PANTHER" id="PTHR43179">
    <property type="entry name" value="RHAMNOSYLTRANSFERASE WBBL"/>
    <property type="match status" value="1"/>
</dbReference>
<dbReference type="Pfam" id="PF00535">
    <property type="entry name" value="Glycos_transf_2"/>
    <property type="match status" value="1"/>
</dbReference>
<evidence type="ECO:0000259" key="4">
    <source>
        <dbReference type="Pfam" id="PF00535"/>
    </source>
</evidence>
<keyword evidence="7" id="KW-1185">Reference proteome</keyword>
<accession>A0A1M6B6H8</accession>
<dbReference type="OrthoDB" id="9771846at2"/>
<evidence type="ECO:0000313" key="7">
    <source>
        <dbReference type="Proteomes" id="UP000184387"/>
    </source>
</evidence>
<dbReference type="GO" id="GO:0016757">
    <property type="term" value="F:glycosyltransferase activity"/>
    <property type="evidence" value="ECO:0007669"/>
    <property type="project" value="UniProtKB-KW"/>
</dbReference>
<dbReference type="SUPFAM" id="SSF53448">
    <property type="entry name" value="Nucleotide-diphospho-sugar transferases"/>
    <property type="match status" value="1"/>
</dbReference>
<dbReference type="InterPro" id="IPR001173">
    <property type="entry name" value="Glyco_trans_2-like"/>
</dbReference>
<dbReference type="InterPro" id="IPR028098">
    <property type="entry name" value="Glyco_trans_4-like_N"/>
</dbReference>
<name>A0A1M6B6H8_9PROT</name>
<dbReference type="Gene3D" id="3.90.550.10">
    <property type="entry name" value="Spore Coat Polysaccharide Biosynthesis Protein SpsA, Chain A"/>
    <property type="match status" value="1"/>
</dbReference>
<dbReference type="SUPFAM" id="SSF53756">
    <property type="entry name" value="UDP-Glycosyltransferase/glycogen phosphorylase"/>
    <property type="match status" value="1"/>
</dbReference>
<evidence type="ECO:0000256" key="1">
    <source>
        <dbReference type="ARBA" id="ARBA00006739"/>
    </source>
</evidence>
<dbReference type="RefSeq" id="WP_073130788.1">
    <property type="nucleotide sequence ID" value="NZ_FQZF01000002.1"/>
</dbReference>
<dbReference type="Gene3D" id="3.40.50.2000">
    <property type="entry name" value="Glycogen Phosphorylase B"/>
    <property type="match status" value="2"/>
</dbReference>
<evidence type="ECO:0000256" key="2">
    <source>
        <dbReference type="ARBA" id="ARBA00022676"/>
    </source>
</evidence>
<feature type="domain" description="Glycosyltransferase subfamily 4-like N-terminal" evidence="5">
    <location>
        <begin position="845"/>
        <end position="1044"/>
    </location>
</feature>
<evidence type="ECO:0000313" key="6">
    <source>
        <dbReference type="EMBL" id="SHI44083.1"/>
    </source>
</evidence>
<proteinExistence type="inferred from homology"/>
<comment type="similarity">
    <text evidence="1">Belongs to the glycosyltransferase 2 family.</text>
</comment>
<feature type="domain" description="Glycosyltransferase 2-like" evidence="4">
    <location>
        <begin position="557"/>
        <end position="729"/>
    </location>
</feature>
<reference evidence="6 7" key="1">
    <citation type="submission" date="2016-11" db="EMBL/GenBank/DDBJ databases">
        <authorList>
            <person name="Jaros S."/>
            <person name="Januszkiewicz K."/>
            <person name="Wedrychowicz H."/>
        </authorList>
    </citation>
    <scope>NUCLEOTIDE SEQUENCE [LARGE SCALE GENOMIC DNA]</scope>
    <source>
        <strain evidence="6 7">DSM 14916</strain>
    </source>
</reference>
<evidence type="ECO:0000259" key="5">
    <source>
        <dbReference type="Pfam" id="PF13439"/>
    </source>
</evidence>
<protein>
    <submittedName>
        <fullName evidence="6">Glycosyltransferase, GT2 family</fullName>
    </submittedName>
</protein>
<dbReference type="PANTHER" id="PTHR43179:SF12">
    <property type="entry name" value="GALACTOFURANOSYLTRANSFERASE GLFT2"/>
    <property type="match status" value="1"/>
</dbReference>
<keyword evidence="3 6" id="KW-0808">Transferase</keyword>
<keyword evidence="2" id="KW-0328">Glycosyltransferase</keyword>
<dbReference type="EMBL" id="FQZF01000002">
    <property type="protein sequence ID" value="SHI44083.1"/>
    <property type="molecule type" value="Genomic_DNA"/>
</dbReference>
<sequence>MIQGHIEVFARHGDHLHVAGWLRVAEERLAEDPPRLLLVSGEDRRETPLRRLRERRDLPAKDGQPAGRGFQLLIEAPPAGAPMHACLCLGDETAPLAPSPLRESPFKPRGGMDAPDGRGIRGWVFQPPGAEASVLVDGTALPLALGLPRPDLPFDDGTETPLLGFQLPLETILARLRADAPGRDLFDGEPHEFVLVASGQEITRRAVTLAREMLAPPVRPDPRFGGHVEVFAREGGFLHIGGWLRAPEEVLAEAPPRLVLTWGEERREWPLRRLRERRDLPAQGERPAGRGFQLLTEAPATEAPASATLLIGEQAVPLTPALLEPAPFRPRGGMDQPDREGLRGWVVDLAGRQPSLLLEGCQPLPVPLNLHRPDLPYDDGTEQPAFGFHLPLEALAAALRQDRPEEALFDGRPRELVLMASGTELARRSLAMRLDAIGMLERVGNGEASGWLAERGRPMQAQAVDLLLDGTRWASVEAAIPRPDLAKHNIIHRGGGFRIALPSLHPGEGGPLPVAAVPRHGADSIPGATVLEGLPPWRKDRGEVAWRLPADGRVPVSVVIPIHNAAAELERCVESVLCHTTGPARLILVDDASTQPEIAALLRRWEGLPGVEIHRQAENQGFTRTANRGIALAGRDDVVLLNSDTEVGPDWLDGLRAAAHSGPRTGSATAVSNNAGVVSVPEFNAANPMPPWFGVEEMARLVRGAALSLYPAVPTGHGFCLYLRRALLDAVGVLDAEAFPRGYGEENDLCMRALRAGFEHVVDDRSFVWHQRSASFGAEKAALIASARTVLDERYPEYRALIRVFEGDPAMLAMRWRVRRALDRASAGGEVPRPRLLTVISTESGGTPQTNRDLMEALSDRYEPWVLRCDSRTITLSRHRASGAEVVETHALERPIEPATHRSGEYDRLVGDMLLRHGFELVHVRHILWHSLGLVELCRRLGVPVVFSFHDFYTACPTVKLLDAEGRFCAGPCTAGEADCTAELWKPETMPPLRHRFVYRWQAMMGEALEGCDAFITTSPSARETLLANFPFLAGRDFRVIPHGRSFARMEMLAAEPSLDEKLRVLVPGNVSASKGGGLVAAMAELDRGREVEFHVLGAVDSSLATTPGIVLHGRYDRADFASHVARIRPHLGAVLSLWPETYCHTLTECWAAGLPVMATALGALAERLTETPGGWLVDRWMEPEAMLALLRRLRREPGEVRARRNAVMDWQATTGRHRDAAAMAVEYDQLYREVLDRRRTFQPPASPPRVVLTLDAPAGPLPTPLAVATRNAVSRPFIFRRITPSFPLGHAPAGPADAVLVAPDALGPDDLAALRRRCAAAGLPLLEAGDLDLGHGLEAAPWLSTEPSAPASPPPEDGPFPVLYLATPEDPALPALRPVFEDLTALGVATLHVIGGPPAGSWFRPADVEGDTVAALRRAGRAHRLGLARPGPAMLALQATGLPVLSLPPDLLSDDPKAAELARYALLRDLAELTADAPRRTAMAVEGARAARAAIQAAPPGRELDARIAALLDHAAPSKGPQPAAPVMEEA</sequence>
<dbReference type="STRING" id="198092.SAMN02745194_00372"/>
<dbReference type="Pfam" id="PF13439">
    <property type="entry name" value="Glyco_transf_4"/>
    <property type="match status" value="1"/>
</dbReference>